<proteinExistence type="predicted"/>
<dbReference type="Pfam" id="PF01614">
    <property type="entry name" value="IclR_C"/>
    <property type="match status" value="1"/>
</dbReference>
<sequence>MKAGTVPAPGPGPRGIQSLEIGYRILVAIQMGPGAVALKDIAARADITASAAHNYLASFVRVGMVKSDGRGLYRLGPSLAALGMTAARDVDHFELVREAAVALSEETGLGVAVVIWSNGPVILVNQSAVRGRVFELRNGPVEMLHTAAGHVFAAHLADRAVLPVLKRELEASGLAPTPQEVEARLAAIRAPVLERGYSVVELRALPTYLAVSVPVWNVHGEVAYGLTITSPMSLLDTSRDSAQVRALREKGRALSRLLGAPASLWAE</sequence>
<dbReference type="InterPro" id="IPR050707">
    <property type="entry name" value="HTH_MetabolicPath_Reg"/>
</dbReference>
<gene>
    <name evidence="6" type="ORF">EV675_2821</name>
</gene>
<accession>A0A4Q7NNV7</accession>
<dbReference type="AlphaFoldDB" id="A0A4Q7NNV7"/>
<organism evidence="6 7">
    <name type="scientific">Pigmentiphaga kullae</name>
    <dbReference type="NCBI Taxonomy" id="151784"/>
    <lineage>
        <taxon>Bacteria</taxon>
        <taxon>Pseudomonadati</taxon>
        <taxon>Pseudomonadota</taxon>
        <taxon>Betaproteobacteria</taxon>
        <taxon>Burkholderiales</taxon>
        <taxon>Alcaligenaceae</taxon>
        <taxon>Pigmentiphaga</taxon>
    </lineage>
</organism>
<dbReference type="SUPFAM" id="SSF46785">
    <property type="entry name" value="Winged helix' DNA-binding domain"/>
    <property type="match status" value="1"/>
</dbReference>
<dbReference type="InterPro" id="IPR036390">
    <property type="entry name" value="WH_DNA-bd_sf"/>
</dbReference>
<dbReference type="GO" id="GO:0045892">
    <property type="term" value="P:negative regulation of DNA-templated transcription"/>
    <property type="evidence" value="ECO:0007669"/>
    <property type="project" value="TreeGrafter"/>
</dbReference>
<dbReference type="PROSITE" id="PS51077">
    <property type="entry name" value="HTH_ICLR"/>
    <property type="match status" value="1"/>
</dbReference>
<dbReference type="EMBL" id="SGXC01000001">
    <property type="protein sequence ID" value="RZS86772.1"/>
    <property type="molecule type" value="Genomic_DNA"/>
</dbReference>
<evidence type="ECO:0000256" key="2">
    <source>
        <dbReference type="ARBA" id="ARBA00023125"/>
    </source>
</evidence>
<evidence type="ECO:0000256" key="3">
    <source>
        <dbReference type="ARBA" id="ARBA00023163"/>
    </source>
</evidence>
<dbReference type="Proteomes" id="UP000292445">
    <property type="component" value="Unassembled WGS sequence"/>
</dbReference>
<dbReference type="InterPro" id="IPR036388">
    <property type="entry name" value="WH-like_DNA-bd_sf"/>
</dbReference>
<keyword evidence="3" id="KW-0804">Transcription</keyword>
<keyword evidence="1" id="KW-0805">Transcription regulation</keyword>
<dbReference type="GO" id="GO:0003700">
    <property type="term" value="F:DNA-binding transcription factor activity"/>
    <property type="evidence" value="ECO:0007669"/>
    <property type="project" value="TreeGrafter"/>
</dbReference>
<dbReference type="PANTHER" id="PTHR30136">
    <property type="entry name" value="HELIX-TURN-HELIX TRANSCRIPTIONAL REGULATOR, ICLR FAMILY"/>
    <property type="match status" value="1"/>
</dbReference>
<dbReference type="PROSITE" id="PS51078">
    <property type="entry name" value="ICLR_ED"/>
    <property type="match status" value="1"/>
</dbReference>
<dbReference type="GO" id="GO:0003677">
    <property type="term" value="F:DNA binding"/>
    <property type="evidence" value="ECO:0007669"/>
    <property type="project" value="UniProtKB-KW"/>
</dbReference>
<feature type="domain" description="HTH iclR-type" evidence="4">
    <location>
        <begin position="16"/>
        <end position="77"/>
    </location>
</feature>
<keyword evidence="7" id="KW-1185">Reference proteome</keyword>
<evidence type="ECO:0000313" key="6">
    <source>
        <dbReference type="EMBL" id="RZS86772.1"/>
    </source>
</evidence>
<comment type="caution">
    <text evidence="6">The sequence shown here is derived from an EMBL/GenBank/DDBJ whole genome shotgun (WGS) entry which is preliminary data.</text>
</comment>
<evidence type="ECO:0000313" key="7">
    <source>
        <dbReference type="Proteomes" id="UP000292445"/>
    </source>
</evidence>
<dbReference type="Gene3D" id="1.10.10.10">
    <property type="entry name" value="Winged helix-like DNA-binding domain superfamily/Winged helix DNA-binding domain"/>
    <property type="match status" value="1"/>
</dbReference>
<dbReference type="PANTHER" id="PTHR30136:SF8">
    <property type="entry name" value="TRANSCRIPTIONAL REGULATORY PROTEIN"/>
    <property type="match status" value="1"/>
</dbReference>
<name>A0A4Q7NNV7_9BURK</name>
<dbReference type="InterPro" id="IPR029016">
    <property type="entry name" value="GAF-like_dom_sf"/>
</dbReference>
<evidence type="ECO:0000259" key="5">
    <source>
        <dbReference type="PROSITE" id="PS51078"/>
    </source>
</evidence>
<feature type="domain" description="IclR-ED" evidence="5">
    <location>
        <begin position="78"/>
        <end position="260"/>
    </location>
</feature>
<protein>
    <submittedName>
        <fullName evidence="6">IclR family transcriptional regulator</fullName>
    </submittedName>
</protein>
<dbReference type="Gene3D" id="3.30.450.40">
    <property type="match status" value="1"/>
</dbReference>
<dbReference type="Pfam" id="PF09339">
    <property type="entry name" value="HTH_IclR"/>
    <property type="match status" value="1"/>
</dbReference>
<evidence type="ECO:0000256" key="1">
    <source>
        <dbReference type="ARBA" id="ARBA00023015"/>
    </source>
</evidence>
<evidence type="ECO:0000259" key="4">
    <source>
        <dbReference type="PROSITE" id="PS51077"/>
    </source>
</evidence>
<dbReference type="SMART" id="SM00346">
    <property type="entry name" value="HTH_ICLR"/>
    <property type="match status" value="1"/>
</dbReference>
<dbReference type="RefSeq" id="WP_165404598.1">
    <property type="nucleotide sequence ID" value="NZ_SGXC01000001.1"/>
</dbReference>
<dbReference type="InterPro" id="IPR005471">
    <property type="entry name" value="Tscrpt_reg_IclR_N"/>
</dbReference>
<keyword evidence="2" id="KW-0238">DNA-binding</keyword>
<dbReference type="InterPro" id="IPR014757">
    <property type="entry name" value="Tscrpt_reg_IclR_C"/>
</dbReference>
<dbReference type="SUPFAM" id="SSF55781">
    <property type="entry name" value="GAF domain-like"/>
    <property type="match status" value="1"/>
</dbReference>
<reference evidence="6 7" key="1">
    <citation type="submission" date="2019-02" db="EMBL/GenBank/DDBJ databases">
        <title>Genomic Encyclopedia of Type Strains, Phase IV (KMG-IV): sequencing the most valuable type-strain genomes for metagenomic binning, comparative biology and taxonomic classification.</title>
        <authorList>
            <person name="Goeker M."/>
        </authorList>
    </citation>
    <scope>NUCLEOTIDE SEQUENCE [LARGE SCALE GENOMIC DNA]</scope>
    <source>
        <strain evidence="6 7">K24</strain>
    </source>
</reference>